<evidence type="ECO:0000256" key="1">
    <source>
        <dbReference type="SAM" id="MobiDB-lite"/>
    </source>
</evidence>
<reference evidence="3" key="1">
    <citation type="submission" date="2023-04" db="EMBL/GenBank/DDBJ databases">
        <authorList>
            <consortium name="ELIXIR-Norway"/>
        </authorList>
    </citation>
    <scope>NUCLEOTIDE SEQUENCE [LARGE SCALE GENOMIC DNA]</scope>
</reference>
<evidence type="ECO:0000313" key="4">
    <source>
        <dbReference type="Proteomes" id="UP001176941"/>
    </source>
</evidence>
<feature type="compositionally biased region" description="Acidic residues" evidence="1">
    <location>
        <begin position="60"/>
        <end position="72"/>
    </location>
</feature>
<name>A0ABN8ZBI1_RANTA</name>
<feature type="region of interest" description="Disordered" evidence="1">
    <location>
        <begin position="1"/>
        <end position="91"/>
    </location>
</feature>
<keyword evidence="2" id="KW-0472">Membrane</keyword>
<accession>A0ABN8ZBI1</accession>
<sequence length="155" mass="17859">MEDLQLQGRANGRAQLKPRLEAAPQHLERNPVCGKSGCKADSERPSSPPGRARSQTQSLDDWEAPEGEEEERMDLRLPPERGERGWSQMDNPQANQRGALLRLFIQEAQGRQQCAMWFQATVVVVVFNSLILFLFYMYIHILFHILFHSDFSQDY</sequence>
<proteinExistence type="predicted"/>
<protein>
    <submittedName>
        <fullName evidence="3">Uncharacterized protein</fullName>
    </submittedName>
</protein>
<keyword evidence="2" id="KW-1133">Transmembrane helix</keyword>
<dbReference type="EMBL" id="OX459939">
    <property type="protein sequence ID" value="CAI9170878.1"/>
    <property type="molecule type" value="Genomic_DNA"/>
</dbReference>
<keyword evidence="4" id="KW-1185">Reference proteome</keyword>
<dbReference type="Proteomes" id="UP001176941">
    <property type="component" value="Chromosome 3"/>
</dbReference>
<organism evidence="3 4">
    <name type="scientific">Rangifer tarandus platyrhynchus</name>
    <name type="common">Svalbard reindeer</name>
    <dbReference type="NCBI Taxonomy" id="3082113"/>
    <lineage>
        <taxon>Eukaryota</taxon>
        <taxon>Metazoa</taxon>
        <taxon>Chordata</taxon>
        <taxon>Craniata</taxon>
        <taxon>Vertebrata</taxon>
        <taxon>Euteleostomi</taxon>
        <taxon>Mammalia</taxon>
        <taxon>Eutheria</taxon>
        <taxon>Laurasiatheria</taxon>
        <taxon>Artiodactyla</taxon>
        <taxon>Ruminantia</taxon>
        <taxon>Pecora</taxon>
        <taxon>Cervidae</taxon>
        <taxon>Odocoileinae</taxon>
        <taxon>Rangifer</taxon>
    </lineage>
</organism>
<gene>
    <name evidence="3" type="ORF">MRATA1EN1_LOCUS19840</name>
</gene>
<evidence type="ECO:0000256" key="2">
    <source>
        <dbReference type="SAM" id="Phobius"/>
    </source>
</evidence>
<evidence type="ECO:0000313" key="3">
    <source>
        <dbReference type="EMBL" id="CAI9170878.1"/>
    </source>
</evidence>
<feature type="transmembrane region" description="Helical" evidence="2">
    <location>
        <begin position="116"/>
        <end position="139"/>
    </location>
</feature>
<feature type="compositionally biased region" description="Basic and acidic residues" evidence="1">
    <location>
        <begin position="73"/>
        <end position="84"/>
    </location>
</feature>
<keyword evidence="2" id="KW-0812">Transmembrane</keyword>